<sequence>MNNPKEFTQDEFNRFVEKNNLEVFTKAQVDAFSKDVIEKSKNKEIDEFEIVCCTADYMSLKPVFVRSNDLMKSLMFYREAQREPVEIPDGIFKSIDDRMCFCYKETPLNILKGIAGINCADDVAIEKAKALPLGTEKMYGGKMYVKTEKGWRLKKKGTTGTGKESETKESKKEDENGESKRTKEIRKELIKEYLENPEVMNDELSDADISLQYRKQILKKILDSSKGLTVSKLKPGDIVYANSNPRSSRLTYKGEENGKHIFETQDGKVEKTRSKTRLFFKKDELVDESALVKEIISKMYDHVTKNRDKKFGNKN</sequence>
<evidence type="ECO:0000313" key="2">
    <source>
        <dbReference type="EMBL" id="DAE02289.1"/>
    </source>
</evidence>
<name>A0A8S5P767_9CAUD</name>
<dbReference type="EMBL" id="BK015344">
    <property type="protein sequence ID" value="DAE02289.1"/>
    <property type="molecule type" value="Genomic_DNA"/>
</dbReference>
<proteinExistence type="predicted"/>
<feature type="region of interest" description="Disordered" evidence="1">
    <location>
        <begin position="155"/>
        <end position="182"/>
    </location>
</feature>
<feature type="compositionally biased region" description="Basic and acidic residues" evidence="1">
    <location>
        <begin position="163"/>
        <end position="182"/>
    </location>
</feature>
<evidence type="ECO:0000256" key="1">
    <source>
        <dbReference type="SAM" id="MobiDB-lite"/>
    </source>
</evidence>
<organism evidence="2">
    <name type="scientific">Herelleviridae sp. cttEB8</name>
    <dbReference type="NCBI Taxonomy" id="2825832"/>
    <lineage>
        <taxon>Viruses</taxon>
        <taxon>Duplodnaviria</taxon>
        <taxon>Heunggongvirae</taxon>
        <taxon>Uroviricota</taxon>
        <taxon>Caudoviricetes</taxon>
        <taxon>Herelleviridae</taxon>
    </lineage>
</organism>
<accession>A0A8S5P767</accession>
<protein>
    <submittedName>
        <fullName evidence="2">Uncharacterized protein</fullName>
    </submittedName>
</protein>
<reference evidence="2" key="1">
    <citation type="journal article" date="2021" name="Proc. Natl. Acad. Sci. U.S.A.">
        <title>A Catalog of Tens of Thousands of Viruses from Human Metagenomes Reveals Hidden Associations with Chronic Diseases.</title>
        <authorList>
            <person name="Tisza M.J."/>
            <person name="Buck C.B."/>
        </authorList>
    </citation>
    <scope>NUCLEOTIDE SEQUENCE</scope>
    <source>
        <strain evidence="2">CttEB8</strain>
    </source>
</reference>